<dbReference type="InterPro" id="IPR018289">
    <property type="entry name" value="MULE_transposase_dom"/>
</dbReference>
<dbReference type="Pfam" id="PF04500">
    <property type="entry name" value="FLYWCH"/>
    <property type="match status" value="1"/>
</dbReference>
<dbReference type="Pfam" id="PF10551">
    <property type="entry name" value="MULE"/>
    <property type="match status" value="1"/>
</dbReference>
<sequence>MRNVAGLNYKLNLSLSQCIPRRYLVEMEVEMEVFVVKENKKIIFDGYAYTVHHNLVSSLRWKCSNKISKKCPGILVTSKNYKNPTIEVEHSHAGDANLETVEKAKAEMLKRVSTFSTSTPSQIFAEVINQVPEQALTSFANEETTKRMLRRKKNKGNPKKPSCLSDLTINNEWAMYKDERFLLFDNGPESNERIIIFSLDEGLVHLSEADTWFCDGNFKLCPEFFMQLYVIRVKKYDKFITPIFCLLQNKTRSTYEEMFTAIFNKCSENNFYPDPKIMNMDFEQAVIQAAKSVFGEHLLIQGCFYHLCQSTHRKLQELGLQNKYNHDNVFSHYCSMIDGLAFLPVEKVIEGMKYLKSICAPDNTDILDYFDNTYVTGTYRKVGVLKFRRIKPLYPPE</sequence>
<keyword evidence="2" id="KW-0863">Zinc-finger</keyword>
<organism evidence="6 7">
    <name type="scientific">Aphis gossypii</name>
    <name type="common">Cotton aphid</name>
    <dbReference type="NCBI Taxonomy" id="80765"/>
    <lineage>
        <taxon>Eukaryota</taxon>
        <taxon>Metazoa</taxon>
        <taxon>Ecdysozoa</taxon>
        <taxon>Arthropoda</taxon>
        <taxon>Hexapoda</taxon>
        <taxon>Insecta</taxon>
        <taxon>Pterygota</taxon>
        <taxon>Neoptera</taxon>
        <taxon>Paraneoptera</taxon>
        <taxon>Hemiptera</taxon>
        <taxon>Sternorrhyncha</taxon>
        <taxon>Aphidomorpha</taxon>
        <taxon>Aphidoidea</taxon>
        <taxon>Aphididae</taxon>
        <taxon>Aphidini</taxon>
        <taxon>Aphis</taxon>
        <taxon>Aphis</taxon>
    </lineage>
</organism>
<accession>A0A9P0J6R2</accession>
<evidence type="ECO:0000313" key="7">
    <source>
        <dbReference type="Proteomes" id="UP001154329"/>
    </source>
</evidence>
<evidence type="ECO:0008006" key="8">
    <source>
        <dbReference type="Google" id="ProtNLM"/>
    </source>
</evidence>
<keyword evidence="1" id="KW-0479">Metal-binding</keyword>
<evidence type="ECO:0000259" key="5">
    <source>
        <dbReference type="Pfam" id="PF10551"/>
    </source>
</evidence>
<keyword evidence="3" id="KW-0862">Zinc</keyword>
<name>A0A9P0J6R2_APHGO</name>
<dbReference type="PANTHER" id="PTHR47160:SF8">
    <property type="entry name" value="MULE TRANSPOSASE DOMAIN-CONTAINING PROTEIN"/>
    <property type="match status" value="1"/>
</dbReference>
<dbReference type="GO" id="GO:0008270">
    <property type="term" value="F:zinc ion binding"/>
    <property type="evidence" value="ECO:0007669"/>
    <property type="project" value="UniProtKB-KW"/>
</dbReference>
<evidence type="ECO:0000256" key="3">
    <source>
        <dbReference type="ARBA" id="ARBA00022833"/>
    </source>
</evidence>
<feature type="domain" description="MULE transposase" evidence="5">
    <location>
        <begin position="212"/>
        <end position="309"/>
    </location>
</feature>
<gene>
    <name evidence="6" type="ORF">APHIGO_LOCUS7850</name>
</gene>
<evidence type="ECO:0000256" key="1">
    <source>
        <dbReference type="ARBA" id="ARBA00022723"/>
    </source>
</evidence>
<evidence type="ECO:0000256" key="2">
    <source>
        <dbReference type="ARBA" id="ARBA00022771"/>
    </source>
</evidence>
<dbReference type="PANTHER" id="PTHR47160">
    <property type="entry name" value="PUTATIVE-RELATED"/>
    <property type="match status" value="1"/>
</dbReference>
<dbReference type="Gene3D" id="2.20.25.240">
    <property type="match status" value="1"/>
</dbReference>
<dbReference type="InterPro" id="IPR007588">
    <property type="entry name" value="Znf_FLYWCH"/>
</dbReference>
<proteinExistence type="predicted"/>
<evidence type="ECO:0000259" key="4">
    <source>
        <dbReference type="Pfam" id="PF04500"/>
    </source>
</evidence>
<protein>
    <recommendedName>
        <fullName evidence="8">MULE transposase domain-containing protein</fullName>
    </recommendedName>
</protein>
<reference evidence="6" key="2">
    <citation type="submission" date="2022-10" db="EMBL/GenBank/DDBJ databases">
        <authorList>
            <consortium name="ENA_rothamsted_submissions"/>
            <consortium name="culmorum"/>
            <person name="King R."/>
        </authorList>
    </citation>
    <scope>NUCLEOTIDE SEQUENCE</scope>
</reference>
<feature type="non-terminal residue" evidence="6">
    <location>
        <position position="1"/>
    </location>
</feature>
<reference evidence="6" key="1">
    <citation type="submission" date="2022-02" db="EMBL/GenBank/DDBJ databases">
        <authorList>
            <person name="King R."/>
        </authorList>
    </citation>
    <scope>NUCLEOTIDE SEQUENCE</scope>
</reference>
<dbReference type="Proteomes" id="UP001154329">
    <property type="component" value="Chromosome 3"/>
</dbReference>
<feature type="domain" description="FLYWCH-type" evidence="4">
    <location>
        <begin position="37"/>
        <end position="92"/>
    </location>
</feature>
<dbReference type="AlphaFoldDB" id="A0A9P0J6R2"/>
<dbReference type="EMBL" id="OU899036">
    <property type="protein sequence ID" value="CAH1731057.1"/>
    <property type="molecule type" value="Genomic_DNA"/>
</dbReference>
<keyword evidence="7" id="KW-1185">Reference proteome</keyword>
<evidence type="ECO:0000313" key="6">
    <source>
        <dbReference type="EMBL" id="CAH1731057.1"/>
    </source>
</evidence>